<dbReference type="GO" id="GO:0006325">
    <property type="term" value="P:chromatin organization"/>
    <property type="evidence" value="ECO:0007669"/>
    <property type="project" value="TreeGrafter"/>
</dbReference>
<dbReference type="PROSITE" id="PS50294">
    <property type="entry name" value="WD_REPEATS_REGION"/>
    <property type="match status" value="1"/>
</dbReference>
<dbReference type="InterPro" id="IPR001680">
    <property type="entry name" value="WD40_rpt"/>
</dbReference>
<evidence type="ECO:0000256" key="1">
    <source>
        <dbReference type="ARBA" id="ARBA00004267"/>
    </source>
</evidence>
<dbReference type="Gene3D" id="2.130.10.10">
    <property type="entry name" value="YVTN repeat-like/Quinoprotein amine dehydrogenase"/>
    <property type="match status" value="1"/>
</dbReference>
<dbReference type="SUPFAM" id="SSF50978">
    <property type="entry name" value="WD40 repeat-like"/>
    <property type="match status" value="1"/>
</dbReference>
<dbReference type="Gene3D" id="1.20.120.2010">
    <property type="entry name" value="NAB conserved domain 2"/>
    <property type="match status" value="2"/>
</dbReference>
<accession>A0A8J4SQI3</accession>
<feature type="compositionally biased region" description="Polar residues" evidence="6">
    <location>
        <begin position="1637"/>
        <end position="1648"/>
    </location>
</feature>
<dbReference type="PANTHER" id="PTHR24370:SF10">
    <property type="entry name" value="LEUCINE-RICH REPEAT AND WD REPEAT-CONTAINING PROTEIN 1"/>
    <property type="match status" value="1"/>
</dbReference>
<dbReference type="InterPro" id="IPR052489">
    <property type="entry name" value="LRWD1"/>
</dbReference>
<feature type="compositionally biased region" description="Acidic residues" evidence="6">
    <location>
        <begin position="1133"/>
        <end position="1150"/>
    </location>
</feature>
<gene>
    <name evidence="9" type="ORF">PHET_04367</name>
</gene>
<dbReference type="Gene3D" id="3.80.10.10">
    <property type="entry name" value="Ribonuclease Inhibitor"/>
    <property type="match status" value="1"/>
</dbReference>
<evidence type="ECO:0000256" key="4">
    <source>
        <dbReference type="ARBA" id="ARBA00022614"/>
    </source>
</evidence>
<evidence type="ECO:0000256" key="2">
    <source>
        <dbReference type="ARBA" id="ARBA00004286"/>
    </source>
</evidence>
<feature type="domain" description="NAB co-repressor" evidence="7">
    <location>
        <begin position="776"/>
        <end position="823"/>
    </location>
</feature>
<dbReference type="InterPro" id="IPR032675">
    <property type="entry name" value="LRR_dom_sf"/>
</dbReference>
<dbReference type="GO" id="GO:0005664">
    <property type="term" value="C:nuclear origin of replication recognition complex"/>
    <property type="evidence" value="ECO:0007669"/>
    <property type="project" value="TreeGrafter"/>
</dbReference>
<feature type="region of interest" description="Disordered" evidence="6">
    <location>
        <begin position="240"/>
        <end position="285"/>
    </location>
</feature>
<organism evidence="9 10">
    <name type="scientific">Paragonimus heterotremus</name>
    <dbReference type="NCBI Taxonomy" id="100268"/>
    <lineage>
        <taxon>Eukaryota</taxon>
        <taxon>Metazoa</taxon>
        <taxon>Spiralia</taxon>
        <taxon>Lophotrochozoa</taxon>
        <taxon>Platyhelminthes</taxon>
        <taxon>Trematoda</taxon>
        <taxon>Digenea</taxon>
        <taxon>Plagiorchiida</taxon>
        <taxon>Troglotremata</taxon>
        <taxon>Troglotrematidae</taxon>
        <taxon>Paragonimus</taxon>
    </lineage>
</organism>
<keyword evidence="10" id="KW-1185">Reference proteome</keyword>
<evidence type="ECO:0000259" key="8">
    <source>
        <dbReference type="Pfam" id="PF23215"/>
    </source>
</evidence>
<evidence type="ECO:0000256" key="6">
    <source>
        <dbReference type="SAM" id="MobiDB-lite"/>
    </source>
</evidence>
<evidence type="ECO:0000259" key="7">
    <source>
        <dbReference type="Pfam" id="PF04905"/>
    </source>
</evidence>
<dbReference type="Pfam" id="PF04905">
    <property type="entry name" value="NCD2"/>
    <property type="match status" value="2"/>
</dbReference>
<protein>
    <recommendedName>
        <fullName evidence="11">NAB co-repressor domain-containing protein</fullName>
    </recommendedName>
</protein>
<dbReference type="InterPro" id="IPR038398">
    <property type="entry name" value="NCD2_sf"/>
</dbReference>
<feature type="repeat" description="WD" evidence="5">
    <location>
        <begin position="1814"/>
        <end position="1848"/>
    </location>
</feature>
<feature type="compositionally biased region" description="Low complexity" evidence="6">
    <location>
        <begin position="1379"/>
        <end position="1394"/>
    </location>
</feature>
<evidence type="ECO:0000256" key="5">
    <source>
        <dbReference type="PROSITE-ProRule" id="PRU00221"/>
    </source>
</evidence>
<keyword evidence="3" id="KW-0158">Chromosome</keyword>
<dbReference type="OrthoDB" id="7318948at2759"/>
<reference evidence="9" key="1">
    <citation type="submission" date="2019-05" db="EMBL/GenBank/DDBJ databases">
        <title>Annotation for the trematode Paragonimus heterotremus.</title>
        <authorList>
            <person name="Choi Y.-J."/>
        </authorList>
    </citation>
    <scope>NUCLEOTIDE SEQUENCE</scope>
    <source>
        <strain evidence="9">LC</strain>
    </source>
</reference>
<keyword evidence="4" id="KW-0433">Leucine-rich repeat</keyword>
<dbReference type="SUPFAM" id="SSF52047">
    <property type="entry name" value="RNI-like"/>
    <property type="match status" value="1"/>
</dbReference>
<feature type="region of interest" description="Disordered" evidence="6">
    <location>
        <begin position="1302"/>
        <end position="1394"/>
    </location>
</feature>
<keyword evidence="5" id="KW-0853">WD repeat</keyword>
<dbReference type="Proteomes" id="UP000748531">
    <property type="component" value="Unassembled WGS sequence"/>
</dbReference>
<evidence type="ECO:0000313" key="10">
    <source>
        <dbReference type="Proteomes" id="UP000748531"/>
    </source>
</evidence>
<dbReference type="EMBL" id="LUCH01001929">
    <property type="protein sequence ID" value="KAF5402255.1"/>
    <property type="molecule type" value="Genomic_DNA"/>
</dbReference>
<dbReference type="SMART" id="SM00320">
    <property type="entry name" value="WD40"/>
    <property type="match status" value="4"/>
</dbReference>
<feature type="domain" description="NAB co-repressor" evidence="7">
    <location>
        <begin position="460"/>
        <end position="521"/>
    </location>
</feature>
<comment type="subcellular location">
    <subcellularLocation>
        <location evidence="2">Chromosome</location>
    </subcellularLocation>
    <subcellularLocation>
        <location evidence="1">Cytoplasm</location>
        <location evidence="1">Cytoskeleton</location>
        <location evidence="1">Microtubule organizing center</location>
    </subcellularLocation>
</comment>
<feature type="region of interest" description="Disordered" evidence="6">
    <location>
        <begin position="551"/>
        <end position="572"/>
    </location>
</feature>
<evidence type="ECO:0000313" key="9">
    <source>
        <dbReference type="EMBL" id="KAF5402255.1"/>
    </source>
</evidence>
<feature type="compositionally biased region" description="Polar residues" evidence="6">
    <location>
        <begin position="1345"/>
        <end position="1361"/>
    </location>
</feature>
<name>A0A8J4SQI3_9TREM</name>
<proteinExistence type="predicted"/>
<feature type="region of interest" description="Disordered" evidence="6">
    <location>
        <begin position="1606"/>
        <end position="1669"/>
    </location>
</feature>
<dbReference type="Pfam" id="PF23215">
    <property type="entry name" value="WD_LRWD1"/>
    <property type="match status" value="1"/>
</dbReference>
<dbReference type="GO" id="GO:0045892">
    <property type="term" value="P:negative regulation of DNA-templated transcription"/>
    <property type="evidence" value="ECO:0007669"/>
    <property type="project" value="InterPro"/>
</dbReference>
<feature type="region of interest" description="Disordered" evidence="6">
    <location>
        <begin position="1119"/>
        <end position="1169"/>
    </location>
</feature>
<feature type="compositionally biased region" description="Pro residues" evidence="6">
    <location>
        <begin position="559"/>
        <end position="569"/>
    </location>
</feature>
<feature type="domain" description="Leucine-rich repeat and WD repeat-containing protein 1 WD" evidence="8">
    <location>
        <begin position="1699"/>
        <end position="2089"/>
    </location>
</feature>
<dbReference type="InterPro" id="IPR015943">
    <property type="entry name" value="WD40/YVTN_repeat-like_dom_sf"/>
</dbReference>
<comment type="caution">
    <text evidence="9">The sequence shown here is derived from an EMBL/GenBank/DDBJ whole genome shotgun (WGS) entry which is preliminary data.</text>
</comment>
<dbReference type="InterPro" id="IPR056160">
    <property type="entry name" value="WD_LRWD1"/>
</dbReference>
<dbReference type="PROSITE" id="PS50082">
    <property type="entry name" value="WD_REPEATS_2"/>
    <property type="match status" value="1"/>
</dbReference>
<sequence length="2092" mass="226934">MSDLDELIAHGFEIVKDENGQSLVKLIFMDENDEATGYALVSPEDAKKIISGEATLQNVSDDEGKQVLTLAPVDNEQQAELNEQLPTVKASAAVDSHPTVPDGISPNHVASSDLLGKQSDMAPVKKSNTASDADALLAPEIEKQANGTDSQETPGATEADISGASDASEQFVLSEQTAIVDNVPTQVVTLLDAQGRVLDQKHGKSGEQVVLEMHGQMFSYDLQGPSVTGEPITSTLLVSSTDPEAEEVTAPDTHSSANATSTASSWPEQPAVGSGMEQDSEATPAGQQFTLTEAAAIVDGVTMQAVILADENGNVLDQKHGRTGEHVIIEMSGSSLEYVFLGPTENGEPIITTLVVTSDPDSDETGQPNDAMDIQAAGITEALATAANWCPSGLPPEFYSVLCRQVENIVATRIPRNADGTSIYRPEPYHRKLGSQITYQQMADLVNTYAVGASQGETLARYENLRNLAKIYRPSGPQSRALTKYEIAMNEAAAQICRHQPGLLFHKRELFHLAKETVEQSQTFLTNERRLQQQAQENICQFQQSQLTTQAQLPKTQPVEPPRTIPPPTAAVGGRVASSQLAMLESRGLSSVKQPPVSMSPSAMPPFPVASTNEASPEQSALITGQPLGAGTAYAVNDLSSKSRTPLGDNNVRYYSGVPVIKRDSGCKLTLSQEEALRNAALDIIVDLPHYELKSKVECTNIELACWEQAKQLASQTHLDETTDNTALHSNVTMLISDENRLNAVRDAAAVYGRAPGGMSFPPTSSVLPRSPSVGALIPYEIACNEAAAYLASAIPQLLTHRRELSELAKKVVRNSGCAFTNSSNMDKLAVGGSGYRFYCSEQLPELDLSAADHLLTDPLDRSDSPDSGCCLNSVDAMAENITLNFQTLALSCEECNNIIDDVAIYTATGTDSLKKVRILNLSDCAFTGMVPMHLNQCSNLIELNLSGNALYAFPRCLHLPKLKRLNLRNNIRLLRPTSPTSVIEPPLVEQFPRLVSLELDPPLVKLLSRQSLACLCPYLKTINGEEFVEEPSEDTIKAIQAAKHQLSTLIYSKWEDDISGFYKKGLPKRDTIRVIETLVLHAVKRSVDIKEPFSHCASVLARRVAEDFLSPKMLDDECEDETTEKMQHTGDLSDDDEVADSDTEDGDEAESVRTDGVDDLGGTTGDITAPEKVSVTALKNKLNPRRKMKKLVSTEAAQAASVAEREALAAAANLALLPDEPPDRLINVVGQALRHGKTVVYAVIRTAARQPNGELIPVGGGLGITSSNATVDTGAPSGAVHPVTSRSNAGANANTFQAHYEDELPTQPSKPSVIASKRSAKPPLAQQHPKPATAAAVSRRQTQHSRASAAQPTVSTTPVRQPTGAISLYSRRPGLLSRTPATPTTAITTPTTQKITRAPAAVSTVAQLSPALTGPVYTLQQRRLLPSDYIIKPSQSESQPAYVVPNILVQSKPVNWMPGRRGRPPVAHSIAKKAAAAEAEAAETSKLIENITIPPPHAPPPPTMRMSTRDSNRLKRFSAYGVIDTAAALAGKEEALLAAALAQEDEKETDAARQIIEQSVAASPEEDPEIIAALSKAREDAMVVVLEADTSGWTVSNEVKVLQEAGEQETIESSKKRKRRGTDSLPTPSREKTSDSESIPQSPASITSRKRVSKAQSPRPIESKRASVNPTESALIACRENGEATKRVHSLTQLGTVVDYDPLHFIRCHARDNDPLDCETKVWRCSFEPSVDSVCSETSNVVATCGGECVCLIDCRSGRVMKRFKHLGEEFYSLAWTTVEMAAGHKTNLLAAAGKLREIRLLHPEQLVCYAEMRGHKDDIACMIFNPDKPTILFSGDSKAIVLVWDIGIPSAPEYRTRHQLLMRLACFRPNLNPVLNLIFLPKYDVLIAGCEDGVFSWTLQEFRKEKLSDERNPDLELKVPTRREPCFDGLAKLTDDLVVVKCVEEGEIYVFDYGQAIQRSKRLVGSKKLVNVEIRGQLRWQTTEEIYINVTARSGLNAVVCGDNEGTIWLYDLQKQVEEDARRFKLKPVKILEWPECSIGGAKEEDTQMKESITSGFKNPVVNATDISHDGQYLAAVTDNNLVCIWKFSG</sequence>
<dbReference type="InterPro" id="IPR006989">
    <property type="entry name" value="NAB_co-repressor_dom"/>
</dbReference>
<dbReference type="InterPro" id="IPR036322">
    <property type="entry name" value="WD40_repeat_dom_sf"/>
</dbReference>
<evidence type="ECO:0000256" key="3">
    <source>
        <dbReference type="ARBA" id="ARBA00022454"/>
    </source>
</evidence>
<dbReference type="GO" id="GO:0003682">
    <property type="term" value="F:chromatin binding"/>
    <property type="evidence" value="ECO:0007669"/>
    <property type="project" value="TreeGrafter"/>
</dbReference>
<dbReference type="GO" id="GO:0071169">
    <property type="term" value="P:establishment of protein localization to chromatin"/>
    <property type="evidence" value="ECO:0007669"/>
    <property type="project" value="TreeGrafter"/>
</dbReference>
<evidence type="ECO:0008006" key="11">
    <source>
        <dbReference type="Google" id="ProtNLM"/>
    </source>
</evidence>
<dbReference type="GO" id="GO:0005815">
    <property type="term" value="C:microtubule organizing center"/>
    <property type="evidence" value="ECO:0007669"/>
    <property type="project" value="UniProtKB-SubCell"/>
</dbReference>
<feature type="compositionally biased region" description="Low complexity" evidence="6">
    <location>
        <begin position="253"/>
        <end position="265"/>
    </location>
</feature>
<dbReference type="PANTHER" id="PTHR24370">
    <property type="entry name" value="OPTICIN"/>
    <property type="match status" value="1"/>
</dbReference>